<evidence type="ECO:0000256" key="1">
    <source>
        <dbReference type="PROSITE-ProRule" id="PRU00047"/>
    </source>
</evidence>
<dbReference type="SUPFAM" id="SSF57756">
    <property type="entry name" value="Retrovirus zinc finger-like domains"/>
    <property type="match status" value="1"/>
</dbReference>
<dbReference type="Proteomes" id="UP000005237">
    <property type="component" value="Unassembled WGS sequence"/>
</dbReference>
<dbReference type="PROSITE" id="PS50158">
    <property type="entry name" value="ZF_CCHC"/>
    <property type="match status" value="1"/>
</dbReference>
<feature type="region of interest" description="Disordered" evidence="2">
    <location>
        <begin position="799"/>
        <end position="829"/>
    </location>
</feature>
<dbReference type="GO" id="GO:0003676">
    <property type="term" value="F:nucleic acid binding"/>
    <property type="evidence" value="ECO:0007669"/>
    <property type="project" value="InterPro"/>
</dbReference>
<keyword evidence="1" id="KW-0863">Zinc-finger</keyword>
<protein>
    <submittedName>
        <fullName evidence="4">CCHC-type domain-containing protein</fullName>
    </submittedName>
</protein>
<evidence type="ECO:0000313" key="4">
    <source>
        <dbReference type="EnsemblMetazoa" id="CJA41905.1"/>
    </source>
</evidence>
<organism evidence="4 5">
    <name type="scientific">Caenorhabditis japonica</name>
    <dbReference type="NCBI Taxonomy" id="281687"/>
    <lineage>
        <taxon>Eukaryota</taxon>
        <taxon>Metazoa</taxon>
        <taxon>Ecdysozoa</taxon>
        <taxon>Nematoda</taxon>
        <taxon>Chromadorea</taxon>
        <taxon>Rhabditida</taxon>
        <taxon>Rhabditina</taxon>
        <taxon>Rhabditomorpha</taxon>
        <taxon>Rhabditoidea</taxon>
        <taxon>Rhabditidae</taxon>
        <taxon>Peloderinae</taxon>
        <taxon>Caenorhabditis</taxon>
    </lineage>
</organism>
<dbReference type="AlphaFoldDB" id="A0A8R1EQH3"/>
<reference evidence="5" key="1">
    <citation type="submission" date="2010-08" db="EMBL/GenBank/DDBJ databases">
        <authorList>
            <consortium name="Caenorhabditis japonica Sequencing Consortium"/>
            <person name="Wilson R.K."/>
        </authorList>
    </citation>
    <scope>NUCLEOTIDE SEQUENCE [LARGE SCALE GENOMIC DNA]</scope>
    <source>
        <strain evidence="5">DF5081</strain>
    </source>
</reference>
<evidence type="ECO:0000313" key="5">
    <source>
        <dbReference type="Proteomes" id="UP000005237"/>
    </source>
</evidence>
<name>A0A8R1EQH3_CAEJA</name>
<dbReference type="InterPro" id="IPR036875">
    <property type="entry name" value="Znf_CCHC_sf"/>
</dbReference>
<dbReference type="GO" id="GO:0005737">
    <property type="term" value="C:cytoplasm"/>
    <property type="evidence" value="ECO:0007669"/>
    <property type="project" value="UniProtKB-ARBA"/>
</dbReference>
<evidence type="ECO:0000259" key="3">
    <source>
        <dbReference type="PROSITE" id="PS50158"/>
    </source>
</evidence>
<accession>A0A8R1EQH3</accession>
<dbReference type="SMART" id="SM00343">
    <property type="entry name" value="ZnF_C2HC"/>
    <property type="match status" value="1"/>
</dbReference>
<evidence type="ECO:0000256" key="2">
    <source>
        <dbReference type="SAM" id="MobiDB-lite"/>
    </source>
</evidence>
<proteinExistence type="predicted"/>
<dbReference type="GO" id="GO:0008270">
    <property type="term" value="F:zinc ion binding"/>
    <property type="evidence" value="ECO:0007669"/>
    <property type="project" value="UniProtKB-KW"/>
</dbReference>
<feature type="compositionally biased region" description="Basic and acidic residues" evidence="2">
    <location>
        <begin position="811"/>
        <end position="823"/>
    </location>
</feature>
<feature type="domain" description="CCHC-type" evidence="3">
    <location>
        <begin position="531"/>
        <end position="545"/>
    </location>
</feature>
<keyword evidence="1" id="KW-0479">Metal-binding</keyword>
<keyword evidence="1" id="KW-0862">Zinc</keyword>
<dbReference type="GO" id="GO:0019899">
    <property type="term" value="F:enzyme binding"/>
    <property type="evidence" value="ECO:0007669"/>
    <property type="project" value="UniProtKB-ARBA"/>
</dbReference>
<reference evidence="4" key="2">
    <citation type="submission" date="2022-06" db="UniProtKB">
        <authorList>
            <consortium name="EnsemblMetazoa"/>
        </authorList>
    </citation>
    <scope>IDENTIFICATION</scope>
    <source>
        <strain evidence="4">DF5081</strain>
    </source>
</reference>
<dbReference type="EnsemblMetazoa" id="CJA41905.1">
    <property type="protein sequence ID" value="CJA41905.1"/>
    <property type="gene ID" value="WBGene00217753"/>
</dbReference>
<keyword evidence="5" id="KW-1185">Reference proteome</keyword>
<dbReference type="InterPro" id="IPR001878">
    <property type="entry name" value="Znf_CCHC"/>
</dbReference>
<sequence length="1033" mass="118425">MTSTTKFVIEHELEDENGQEGGHKYEFIDDKTLDVDIDCDSLEREHEARTREDEARLKVIEQDLRTYGKVAPNEAKRMIEPIRERFSQREKLIVENGNKIFELQLENRALKTELRVLQENELFGSRSDIKDVKAIQEFMMMNGIASVNDVEDILDECSKNRRNLIETKELLQITMREENNLSGRLLKLRAQNTELLRKIDIESMKRSLEQVDMKLNAERLKKESEKVAYEENCCQHTGNFSPHRLLQNCSREICSLQEVQVDRIEKPRGRNQGTDQIFEEGLDSVGTQESDFYGKKGLPVQTELSLLSQLYLEQNLPEPPKYTAEKDSVSIGAFERTFAMKFGRLSTEQQVTLLETKYLAGKALKAFRGLVEMEKDSVRSILRALANRLRISVEDETRRAKTRWESLRIAENQSVEDFCLLLDEVARIAYRRLPPEELSSLKTAKLLGAIAGNEALRCMIDAKLLEYPEKEHYDICRLLAVRHEMSLKESREKREVRSERDGKMVTLDRKVRNFSNVLPNSQSFSKVAVQCFKCGLYGHTARVCPTLVEAPVQRNTLKEPNLKVESIDIKGTVFSAANEPIKLIEKVSVETAMRTRTRRLTFYVAAVDRGTIILGTEGFKAMGIQLKIDEPPRDVRIVDEVKLDRHGQKIVEIVVEGIIHKERRLCLITPTSRCLTAGVFQVSSEGKARIKIANHMSESIFLRKGQKIATGELNGFEVLNKRPELLGKLNKWLRDTKDTKPHKPTVCEVRREVQFGGRHPKGPFEKDGEDAVGNVHSDADSRFGLAHGRKNGRKFVKKNVSTGQKEHKRRSKEELNGTRREQHVQPANRTFTRPRSCLARNTFGEKNTNGPVDTLLVMAPRVSENVTLAFTEKLILKRSQSAEEMLLKQFKKKRYSRMIMIIPFATDDGYVDQWSRLINVVPGSTKILLIPAPTSINDFSLAGAFISLVASVKRSRGELDVISPGDRVMAHKNQRLVDLGDQMNPFDYWHVVNNVIRGRNLVWQPLKVSVVDMGQTRRRSELRQRRQYPHREK</sequence>